<protein>
    <submittedName>
        <fullName evidence="6">Ribosomal-protein-alanine acetyltransferase</fullName>
    </submittedName>
</protein>
<accession>A0ABQ5JPE7</accession>
<keyword evidence="4" id="KW-0012">Acyltransferase</keyword>
<evidence type="ECO:0000313" key="7">
    <source>
        <dbReference type="Proteomes" id="UP001628078"/>
    </source>
</evidence>
<organism evidence="6 7">
    <name type="scientific">Furfurilactobacillus curtus</name>
    <dbReference type="NCBI Taxonomy" id="1746200"/>
    <lineage>
        <taxon>Bacteria</taxon>
        <taxon>Bacillati</taxon>
        <taxon>Bacillota</taxon>
        <taxon>Bacilli</taxon>
        <taxon>Lactobacillales</taxon>
        <taxon>Lactobacillaceae</taxon>
        <taxon>Furfurilactobacillus</taxon>
    </lineage>
</organism>
<dbReference type="NCBIfam" id="TIGR01575">
    <property type="entry name" value="rimI"/>
    <property type="match status" value="1"/>
</dbReference>
<evidence type="ECO:0000256" key="2">
    <source>
        <dbReference type="ARBA" id="ARBA00022490"/>
    </source>
</evidence>
<evidence type="ECO:0000313" key="6">
    <source>
        <dbReference type="EMBL" id="GKT06115.1"/>
    </source>
</evidence>
<evidence type="ECO:0000256" key="3">
    <source>
        <dbReference type="ARBA" id="ARBA00022679"/>
    </source>
</evidence>
<name>A0ABQ5JPE7_9LACO</name>
<dbReference type="InterPro" id="IPR006464">
    <property type="entry name" value="AcTrfase_RimI/Ard1"/>
</dbReference>
<proteinExistence type="inferred from homology"/>
<dbReference type="RefSeq" id="WP_407883978.1">
    <property type="nucleotide sequence ID" value="NZ_BQXO01000003.1"/>
</dbReference>
<gene>
    <name evidence="6" type="ORF">JCM31185_14030</name>
</gene>
<dbReference type="InterPro" id="IPR016181">
    <property type="entry name" value="Acyl_CoA_acyltransferase"/>
</dbReference>
<dbReference type="Pfam" id="PF00583">
    <property type="entry name" value="Acetyltransf_1"/>
    <property type="match status" value="1"/>
</dbReference>
<dbReference type="PANTHER" id="PTHR43420:SF12">
    <property type="entry name" value="N-ACETYLTRANSFERASE DOMAIN-CONTAINING PROTEIN"/>
    <property type="match status" value="1"/>
</dbReference>
<dbReference type="PANTHER" id="PTHR43420">
    <property type="entry name" value="ACETYLTRANSFERASE"/>
    <property type="match status" value="1"/>
</dbReference>
<dbReference type="SUPFAM" id="SSF55729">
    <property type="entry name" value="Acyl-CoA N-acyltransferases (Nat)"/>
    <property type="match status" value="1"/>
</dbReference>
<keyword evidence="3" id="KW-0808">Transferase</keyword>
<comment type="caution">
    <text evidence="6">The sequence shown here is derived from an EMBL/GenBank/DDBJ whole genome shotgun (WGS) entry which is preliminary data.</text>
</comment>
<dbReference type="Gene3D" id="3.40.630.30">
    <property type="match status" value="1"/>
</dbReference>
<comment type="similarity">
    <text evidence="1">Belongs to the acetyltransferase family. RimI subfamily.</text>
</comment>
<dbReference type="InterPro" id="IPR000182">
    <property type="entry name" value="GNAT_dom"/>
</dbReference>
<evidence type="ECO:0000256" key="1">
    <source>
        <dbReference type="ARBA" id="ARBA00005395"/>
    </source>
</evidence>
<evidence type="ECO:0000259" key="5">
    <source>
        <dbReference type="PROSITE" id="PS51186"/>
    </source>
</evidence>
<dbReference type="PROSITE" id="PS51186">
    <property type="entry name" value="GNAT"/>
    <property type="match status" value="1"/>
</dbReference>
<dbReference type="Proteomes" id="UP001628078">
    <property type="component" value="Unassembled WGS sequence"/>
</dbReference>
<keyword evidence="7" id="KW-1185">Reference proteome</keyword>
<dbReference type="CDD" id="cd04301">
    <property type="entry name" value="NAT_SF"/>
    <property type="match status" value="1"/>
</dbReference>
<reference evidence="6 7" key="1">
    <citation type="submission" date="2022-03" db="EMBL/GenBank/DDBJ databases">
        <title>Draft genome sequence of Furfurilactobacillus curtus JCM 31185.</title>
        <authorList>
            <person name="Suzuki S."/>
            <person name="Endo A."/>
            <person name="Kajikawa A."/>
        </authorList>
    </citation>
    <scope>NUCLEOTIDE SEQUENCE [LARGE SCALE GENOMIC DNA]</scope>
    <source>
        <strain evidence="6 7">JCM 31185</strain>
    </source>
</reference>
<sequence length="161" mass="17880">MTKARAQLTVFKPTDPLADAKTIFELAQAAYTTGAPWPLAVIAENLVAPTSQYWLAQVANQPVGFLSGGFVIDEAELTNVGVVKDWQGHGIGRQLILQWLTTLPKNTVVTLEVRVHNRAAIGLYQSLGFSKIATRKRYYNRPVEDAQIMQLIRKEHHVGDK</sequence>
<evidence type="ECO:0000256" key="4">
    <source>
        <dbReference type="ARBA" id="ARBA00023315"/>
    </source>
</evidence>
<dbReference type="InterPro" id="IPR050680">
    <property type="entry name" value="YpeA/RimI_acetyltransf"/>
</dbReference>
<keyword evidence="2" id="KW-0963">Cytoplasm</keyword>
<feature type="domain" description="N-acetyltransferase" evidence="5">
    <location>
        <begin position="9"/>
        <end position="154"/>
    </location>
</feature>
<dbReference type="EMBL" id="BQXO01000003">
    <property type="protein sequence ID" value="GKT06115.1"/>
    <property type="molecule type" value="Genomic_DNA"/>
</dbReference>